<evidence type="ECO:0000256" key="1">
    <source>
        <dbReference type="SAM" id="Phobius"/>
    </source>
</evidence>
<protein>
    <submittedName>
        <fullName evidence="3">Uncharacterized protein LOC107225950</fullName>
    </submittedName>
</protein>
<evidence type="ECO:0000313" key="2">
    <source>
        <dbReference type="Proteomes" id="UP000829291"/>
    </source>
</evidence>
<name>A0ABM3G622_NEOLC</name>
<organism evidence="2 3">
    <name type="scientific">Neodiprion lecontei</name>
    <name type="common">Redheaded pine sawfly</name>
    <dbReference type="NCBI Taxonomy" id="441921"/>
    <lineage>
        <taxon>Eukaryota</taxon>
        <taxon>Metazoa</taxon>
        <taxon>Ecdysozoa</taxon>
        <taxon>Arthropoda</taxon>
        <taxon>Hexapoda</taxon>
        <taxon>Insecta</taxon>
        <taxon>Pterygota</taxon>
        <taxon>Neoptera</taxon>
        <taxon>Endopterygota</taxon>
        <taxon>Hymenoptera</taxon>
        <taxon>Tenthredinoidea</taxon>
        <taxon>Diprionidae</taxon>
        <taxon>Diprioninae</taxon>
        <taxon>Neodiprion</taxon>
    </lineage>
</organism>
<gene>
    <name evidence="3" type="primary">LOC107225950</name>
</gene>
<sequence>MSINSLKALRKDLKVRYDISYILTRKLNRDSLENFFSQLRTRGALDDHPAPMNALLRIRMIVLGKNPGIVQRNTNTVDIAHDEYVVAKVLQRASISVPEPKLEIEVFLEVILRSLMVSVHHHLLLVAAATITTAFVIEITLKEKQQTTQSITWLGGWQENTAIPIPILVIIFTYGWQTTIMHFQTGLSVSHMVI</sequence>
<dbReference type="GeneID" id="107225950"/>
<keyword evidence="1" id="KW-0812">Transmembrane</keyword>
<keyword evidence="1" id="KW-1133">Transmembrane helix</keyword>
<reference evidence="3" key="1">
    <citation type="submission" date="2025-08" db="UniProtKB">
        <authorList>
            <consortium name="RefSeq"/>
        </authorList>
    </citation>
    <scope>IDENTIFICATION</scope>
    <source>
        <tissue evidence="3">Thorax and Abdomen</tissue>
    </source>
</reference>
<feature type="transmembrane region" description="Helical" evidence="1">
    <location>
        <begin position="161"/>
        <end position="183"/>
    </location>
</feature>
<accession>A0ABM3G622</accession>
<proteinExistence type="predicted"/>
<dbReference type="Proteomes" id="UP000829291">
    <property type="component" value="Chromosome 5"/>
</dbReference>
<keyword evidence="1" id="KW-0472">Membrane</keyword>
<dbReference type="RefSeq" id="XP_046595722.1">
    <property type="nucleotide sequence ID" value="XM_046739766.1"/>
</dbReference>
<evidence type="ECO:0000313" key="3">
    <source>
        <dbReference type="RefSeq" id="XP_046595722.1"/>
    </source>
</evidence>
<keyword evidence="2" id="KW-1185">Reference proteome</keyword>
<feature type="transmembrane region" description="Helical" evidence="1">
    <location>
        <begin position="123"/>
        <end position="141"/>
    </location>
</feature>